<dbReference type="PANTHER" id="PTHR12591">
    <property type="entry name" value="GLUCOSE-6-PHOSPHATASE"/>
    <property type="match status" value="1"/>
</dbReference>
<sequence length="132" mass="15491">MDGSLLHLNSLGLKCIHYLQQRYSNLEELFLFFCHMGDPRHAYVIYFPLVFYFSHSVGIKVLWAATLSEWLNLALKWLLQEDRPFWWVSEDSDSHGLNLTIRQFPITCETGPGKLLLFLSLLVYEVHVNFLN</sequence>
<proteinExistence type="predicted"/>
<dbReference type="GeneID" id="106474659"/>
<evidence type="ECO:0000313" key="7">
    <source>
        <dbReference type="RefSeq" id="XP_022258671.1"/>
    </source>
</evidence>
<evidence type="ECO:0000256" key="1">
    <source>
        <dbReference type="ARBA" id="ARBA00004141"/>
    </source>
</evidence>
<dbReference type="PANTHER" id="PTHR12591:SF0">
    <property type="entry name" value="FI19814P1"/>
    <property type="match status" value="1"/>
</dbReference>
<evidence type="ECO:0000256" key="2">
    <source>
        <dbReference type="ARBA" id="ARBA00022692"/>
    </source>
</evidence>
<comment type="subcellular location">
    <subcellularLocation>
        <location evidence="1">Membrane</location>
        <topology evidence="1">Multi-pass membrane protein</topology>
    </subcellularLocation>
</comment>
<name>A0ABM1TS13_LIMPO</name>
<dbReference type="InterPro" id="IPR036938">
    <property type="entry name" value="PAP2/HPO_sf"/>
</dbReference>
<dbReference type="Proteomes" id="UP000694941">
    <property type="component" value="Unplaced"/>
</dbReference>
<dbReference type="RefSeq" id="XP_022258671.1">
    <property type="nucleotide sequence ID" value="XM_022402963.1"/>
</dbReference>
<dbReference type="SUPFAM" id="SSF48317">
    <property type="entry name" value="Acid phosphatase/Vanadium-dependent haloperoxidase"/>
    <property type="match status" value="1"/>
</dbReference>
<keyword evidence="3" id="KW-1133">Transmembrane helix</keyword>
<evidence type="ECO:0000313" key="6">
    <source>
        <dbReference type="RefSeq" id="XP_022258669.1"/>
    </source>
</evidence>
<gene>
    <name evidence="6 7" type="primary">LOC106474659</name>
</gene>
<keyword evidence="4" id="KW-0472">Membrane</keyword>
<evidence type="ECO:0000313" key="5">
    <source>
        <dbReference type="Proteomes" id="UP000694941"/>
    </source>
</evidence>
<evidence type="ECO:0000256" key="4">
    <source>
        <dbReference type="ARBA" id="ARBA00023136"/>
    </source>
</evidence>
<reference evidence="6 7" key="1">
    <citation type="submission" date="2025-05" db="UniProtKB">
        <authorList>
            <consortium name="RefSeq"/>
        </authorList>
    </citation>
    <scope>IDENTIFICATION</scope>
    <source>
        <tissue evidence="6 7">Muscle</tissue>
    </source>
</reference>
<accession>A0ABM1TS13</accession>
<keyword evidence="5" id="KW-1185">Reference proteome</keyword>
<dbReference type="RefSeq" id="XP_022258669.1">
    <property type="nucleotide sequence ID" value="XM_022402961.1"/>
</dbReference>
<keyword evidence="2" id="KW-0812">Transmembrane</keyword>
<evidence type="ECO:0000256" key="3">
    <source>
        <dbReference type="ARBA" id="ARBA00022989"/>
    </source>
</evidence>
<organism evidence="5 6">
    <name type="scientific">Limulus polyphemus</name>
    <name type="common">Atlantic horseshoe crab</name>
    <dbReference type="NCBI Taxonomy" id="6850"/>
    <lineage>
        <taxon>Eukaryota</taxon>
        <taxon>Metazoa</taxon>
        <taxon>Ecdysozoa</taxon>
        <taxon>Arthropoda</taxon>
        <taxon>Chelicerata</taxon>
        <taxon>Merostomata</taxon>
        <taxon>Xiphosura</taxon>
        <taxon>Limulidae</taxon>
        <taxon>Limulus</taxon>
    </lineage>
</organism>
<protein>
    <submittedName>
        <fullName evidence="6 7">Glucose-6-phosphatase-like</fullName>
    </submittedName>
</protein>